<evidence type="ECO:0000313" key="2">
    <source>
        <dbReference type="EMBL" id="TCN22573.1"/>
    </source>
</evidence>
<evidence type="ECO:0000313" key="3">
    <source>
        <dbReference type="Proteomes" id="UP000295689"/>
    </source>
</evidence>
<name>A0A4R2B8A5_9BACI</name>
<evidence type="ECO:0000256" key="1">
    <source>
        <dbReference type="SAM" id="Phobius"/>
    </source>
</evidence>
<organism evidence="2 3">
    <name type="scientific">Mesobacillus foraminis</name>
    <dbReference type="NCBI Taxonomy" id="279826"/>
    <lineage>
        <taxon>Bacteria</taxon>
        <taxon>Bacillati</taxon>
        <taxon>Bacillota</taxon>
        <taxon>Bacilli</taxon>
        <taxon>Bacillales</taxon>
        <taxon>Bacillaceae</taxon>
        <taxon>Mesobacillus</taxon>
    </lineage>
</organism>
<protein>
    <submittedName>
        <fullName evidence="2">Uncharacterized protein</fullName>
    </submittedName>
</protein>
<feature type="transmembrane region" description="Helical" evidence="1">
    <location>
        <begin position="65"/>
        <end position="85"/>
    </location>
</feature>
<dbReference type="AlphaFoldDB" id="A0A4R2B8A5"/>
<keyword evidence="1" id="KW-0472">Membrane</keyword>
<gene>
    <name evidence="2" type="ORF">EV146_11056</name>
</gene>
<accession>A0A4R2B8A5</accession>
<dbReference type="RefSeq" id="WP_132009318.1">
    <property type="nucleotide sequence ID" value="NZ_JABUHM010000011.1"/>
</dbReference>
<dbReference type="Proteomes" id="UP000295689">
    <property type="component" value="Unassembled WGS sequence"/>
</dbReference>
<keyword evidence="3" id="KW-1185">Reference proteome</keyword>
<keyword evidence="1" id="KW-1133">Transmembrane helix</keyword>
<keyword evidence="1" id="KW-0812">Transmembrane</keyword>
<feature type="transmembrane region" description="Helical" evidence="1">
    <location>
        <begin position="32"/>
        <end position="53"/>
    </location>
</feature>
<dbReference type="EMBL" id="SLVV01000010">
    <property type="protein sequence ID" value="TCN22573.1"/>
    <property type="molecule type" value="Genomic_DNA"/>
</dbReference>
<sequence length="98" mass="11216">MEFLLISGSIISPVLLFILRRKWPGSRLYLNGLAVFSALMFGNIASLAIHEIIEDKTVFMTNIHGLFLNPFFLVTGAYLGVYFLYRMLIWTIEELGRT</sequence>
<proteinExistence type="predicted"/>
<comment type="caution">
    <text evidence="2">The sequence shown here is derived from an EMBL/GenBank/DDBJ whole genome shotgun (WGS) entry which is preliminary data.</text>
</comment>
<reference evidence="2 3" key="1">
    <citation type="journal article" date="2015" name="Stand. Genomic Sci.">
        <title>Genomic Encyclopedia of Bacterial and Archaeal Type Strains, Phase III: the genomes of soil and plant-associated and newly described type strains.</title>
        <authorList>
            <person name="Whitman W.B."/>
            <person name="Woyke T."/>
            <person name="Klenk H.P."/>
            <person name="Zhou Y."/>
            <person name="Lilburn T.G."/>
            <person name="Beck B.J."/>
            <person name="De Vos P."/>
            <person name="Vandamme P."/>
            <person name="Eisen J.A."/>
            <person name="Garrity G."/>
            <person name="Hugenholtz P."/>
            <person name="Kyrpides N.C."/>
        </authorList>
    </citation>
    <scope>NUCLEOTIDE SEQUENCE [LARGE SCALE GENOMIC DNA]</scope>
    <source>
        <strain evidence="2 3">CV53</strain>
    </source>
</reference>